<gene>
    <name evidence="1" type="ORF">EA58_16330</name>
</gene>
<evidence type="ECO:0000313" key="2">
    <source>
        <dbReference type="Proteomes" id="UP000027192"/>
    </source>
</evidence>
<comment type="caution">
    <text evidence="1">The sequence shown here is derived from an EMBL/GenBank/DDBJ whole genome shotgun (WGS) entry which is preliminary data.</text>
</comment>
<evidence type="ECO:0008006" key="3">
    <source>
        <dbReference type="Google" id="ProtNLM"/>
    </source>
</evidence>
<sequence length="64" mass="7448">MVKLIIFNTLIFGCSKPLTERDQPSFLWALPAWHGSSELSFQRAQIYHYANDKQMNSCMKVLIE</sequence>
<protein>
    <recommendedName>
        <fullName evidence="3">Lipoprotein</fullName>
    </recommendedName>
</protein>
<proteinExistence type="predicted"/>
<dbReference type="AlphaFoldDB" id="A0A066RJV2"/>
<reference evidence="1 2" key="1">
    <citation type="submission" date="2014-04" db="EMBL/GenBank/DDBJ databases">
        <title>Draft genome sequence of Photobacterium halotolerans S2753: a solonamide, ngercheumicin and holomycin producer.</title>
        <authorList>
            <person name="Machado H.R."/>
            <person name="Gram L."/>
        </authorList>
    </citation>
    <scope>NUCLEOTIDE SEQUENCE [LARGE SCALE GENOMIC DNA]</scope>
    <source>
        <strain evidence="1 2">S2753</strain>
    </source>
</reference>
<organism evidence="1 2">
    <name type="scientific">Photobacterium galatheae</name>
    <dbReference type="NCBI Taxonomy" id="1654360"/>
    <lineage>
        <taxon>Bacteria</taxon>
        <taxon>Pseudomonadati</taxon>
        <taxon>Pseudomonadota</taxon>
        <taxon>Gammaproteobacteria</taxon>
        <taxon>Vibrionales</taxon>
        <taxon>Vibrionaceae</taxon>
        <taxon>Photobacterium</taxon>
    </lineage>
</organism>
<keyword evidence="2" id="KW-1185">Reference proteome</keyword>
<dbReference type="EMBL" id="JMIB01000030">
    <property type="protein sequence ID" value="KDM90675.1"/>
    <property type="molecule type" value="Genomic_DNA"/>
</dbReference>
<evidence type="ECO:0000313" key="1">
    <source>
        <dbReference type="EMBL" id="KDM90675.1"/>
    </source>
</evidence>
<dbReference type="Proteomes" id="UP000027192">
    <property type="component" value="Unassembled WGS sequence"/>
</dbReference>
<name>A0A066RJV2_9GAMM</name>
<accession>A0A066RJV2</accession>